<dbReference type="WBParaSite" id="RSKR_0000914600.1">
    <property type="protein sequence ID" value="RSKR_0000914600.1"/>
    <property type="gene ID" value="RSKR_0000914600"/>
</dbReference>
<dbReference type="Proteomes" id="UP000095286">
    <property type="component" value="Unplaced"/>
</dbReference>
<reference evidence="2" key="1">
    <citation type="submission" date="2016-11" db="UniProtKB">
        <authorList>
            <consortium name="WormBaseParasite"/>
        </authorList>
    </citation>
    <scope>IDENTIFICATION</scope>
    <source>
        <strain evidence="2">KR3021</strain>
    </source>
</reference>
<evidence type="ECO:0000313" key="1">
    <source>
        <dbReference type="Proteomes" id="UP000095286"/>
    </source>
</evidence>
<name>A0AC35UA54_9BILA</name>
<organism evidence="1 2">
    <name type="scientific">Rhabditophanes sp. KR3021</name>
    <dbReference type="NCBI Taxonomy" id="114890"/>
    <lineage>
        <taxon>Eukaryota</taxon>
        <taxon>Metazoa</taxon>
        <taxon>Ecdysozoa</taxon>
        <taxon>Nematoda</taxon>
        <taxon>Chromadorea</taxon>
        <taxon>Rhabditida</taxon>
        <taxon>Tylenchina</taxon>
        <taxon>Panagrolaimomorpha</taxon>
        <taxon>Strongyloidoidea</taxon>
        <taxon>Alloionematidae</taxon>
        <taxon>Rhabditophanes</taxon>
    </lineage>
</organism>
<sequence>MLKNLKNSLDLPKITPPQICEEGPSGPGSPITNHKQILNFAQQHLMTMDAMQRINFFSDYETDTDTCNKDLLSPYSALSPSPFQNSCDGYPEPPETPYSGYISNDGRSPLLSPLPFNSSSLNFHFNFDPHQRSVSSMSNSRFHDESSGFTQFLQPHFLDGASRERSRSEGEMLAEQISHINEQDMKSTLSVPATRHQPPSKMFASTSIKSKNRIRNCYSPQGHYFDKALLNSKLEQIKRSSSALGENEMECPSTRSSSTPPPTLSQHPNLSQKDPGANLFTAKSALDLSKPNTSQLQKTPNINWLEAQLEAWQRASSMANVASPVFSHILAMSMALQSNGLLLSKSHSETNVASCTNHVLSPFVNNLQINGFLKESGKGTTKPTHFSPTKMSEVQATGAIPIDCQHEAFICNWCGQAFALADRLAKHIASRHKDKSGTKVMDEASKIHKCKVCGKGFSRSDMLTRHNRLHSGVKPYSCTICGQVFSRSDHLTTHIRVHSGEKPYKCRHCNYAASRRDMITRHMKTHTTTQVDGGMDEGGVGAAEMMARLNLTSAALIESAVLGKGLIEVPTISLSTPMDGTESAFGKAAHILFQGEGK</sequence>
<accession>A0AC35UA54</accession>
<evidence type="ECO:0000313" key="2">
    <source>
        <dbReference type="WBParaSite" id="RSKR_0000914600.1"/>
    </source>
</evidence>
<protein>
    <submittedName>
        <fullName evidence="2">Zinc finger, C2H2 type</fullName>
    </submittedName>
</protein>
<proteinExistence type="predicted"/>